<dbReference type="Pfam" id="PF02954">
    <property type="entry name" value="HTH_8"/>
    <property type="match status" value="1"/>
</dbReference>
<dbReference type="KEGG" id="sse:Ssed_2730"/>
<keyword evidence="2" id="KW-0067">ATP-binding</keyword>
<dbReference type="Gene3D" id="1.10.10.60">
    <property type="entry name" value="Homeodomain-like"/>
    <property type="match status" value="1"/>
</dbReference>
<dbReference type="InterPro" id="IPR025944">
    <property type="entry name" value="Sigma_54_int_dom_CS"/>
</dbReference>
<dbReference type="eggNOG" id="COG3829">
    <property type="taxonomic scope" value="Bacteria"/>
</dbReference>
<dbReference type="EMBL" id="CP000821">
    <property type="protein sequence ID" value="ABV37337.1"/>
    <property type="molecule type" value="Genomic_DNA"/>
</dbReference>
<evidence type="ECO:0000256" key="3">
    <source>
        <dbReference type="ARBA" id="ARBA00023015"/>
    </source>
</evidence>
<dbReference type="Gene3D" id="1.10.8.60">
    <property type="match status" value="1"/>
</dbReference>
<evidence type="ECO:0000313" key="8">
    <source>
        <dbReference type="Proteomes" id="UP000002015"/>
    </source>
</evidence>
<accession>A8FWW4</accession>
<dbReference type="AlphaFoldDB" id="A8FWW4"/>
<dbReference type="PROSITE" id="PS00688">
    <property type="entry name" value="SIGMA54_INTERACT_3"/>
    <property type="match status" value="1"/>
</dbReference>
<dbReference type="PANTHER" id="PTHR32071">
    <property type="entry name" value="TRANSCRIPTIONAL REGULATORY PROTEIN"/>
    <property type="match status" value="1"/>
</dbReference>
<dbReference type="STRING" id="425104.Ssed_2730"/>
<dbReference type="CDD" id="cd00009">
    <property type="entry name" value="AAA"/>
    <property type="match status" value="1"/>
</dbReference>
<keyword evidence="3" id="KW-0805">Transcription regulation</keyword>
<dbReference type="HOGENOM" id="CLU_000445_119_2_6"/>
<evidence type="ECO:0000256" key="2">
    <source>
        <dbReference type="ARBA" id="ARBA00022840"/>
    </source>
</evidence>
<dbReference type="Pfam" id="PF06505">
    <property type="entry name" value="XylR_N"/>
    <property type="match status" value="1"/>
</dbReference>
<dbReference type="InterPro" id="IPR024096">
    <property type="entry name" value="NO_sig/Golgi_transp_ligand-bd"/>
</dbReference>
<dbReference type="OrthoDB" id="9804019at2"/>
<dbReference type="Pfam" id="PF00158">
    <property type="entry name" value="Sigma54_activat"/>
    <property type="match status" value="1"/>
</dbReference>
<dbReference type="InterPro" id="IPR025662">
    <property type="entry name" value="Sigma_54_int_dom_ATP-bd_1"/>
</dbReference>
<dbReference type="InterPro" id="IPR010523">
    <property type="entry name" value="XylR_N"/>
</dbReference>
<sequence>MKASDLDLGRVFSFNPKGGNMQFMGHRALIVDAMAMGLLRKELIENIGTFAARNILTRMGYAHGWSTADNLDREYNDSLQDPDFGPTLHKLQGMVNIAKCDWTFEPVFHADIFWEDSYESEQQILHLGMASEPVCWTLTGYVSGYCSRMLGEEVYCIEHQCHAKGDALCHAEVRTKKEWGEEIEPYLPFFQADTIDKVLHEVTTKLTNAEKKINLRTQFAESESAGGIVARSKAMRKTLDFARRIAKVESSVIITGESGAGKEKIAKLIHGESGRALRSFVAINCSAVTETLLESEFFGHAKGSFTGANKDRIGLFEAANGGTLFLDEIGELSASMQAKLLRVLQEKEIRRVGENSPRAVDVRIVAATNRHLAKEVAAGNFREDLYYRLCIFELEVPALRERPEDILVLSRHFLERTSHKIGKEVIGFYPEVTERLLQFNWPGNVRQLENTIEHAVVMCQRKRIKLEDLPRGLDMVEISQPKELSIRRIDDIEREQILSALKLLNGNKAEVAKRLGISLSSLYQKIKRYKYQGQE</sequence>
<dbReference type="PROSITE" id="PS00676">
    <property type="entry name" value="SIGMA54_INTERACT_2"/>
    <property type="match status" value="1"/>
</dbReference>
<dbReference type="GO" id="GO:0006355">
    <property type="term" value="P:regulation of DNA-templated transcription"/>
    <property type="evidence" value="ECO:0007669"/>
    <property type="project" value="InterPro"/>
</dbReference>
<dbReference type="InterPro" id="IPR002078">
    <property type="entry name" value="Sigma_54_int"/>
</dbReference>
<keyword evidence="8" id="KW-1185">Reference proteome</keyword>
<keyword evidence="4" id="KW-0238">DNA-binding</keyword>
<evidence type="ECO:0000256" key="5">
    <source>
        <dbReference type="ARBA" id="ARBA00023163"/>
    </source>
</evidence>
<dbReference type="InterPro" id="IPR025943">
    <property type="entry name" value="Sigma_54_int_dom_ATP-bd_2"/>
</dbReference>
<protein>
    <submittedName>
        <fullName evidence="7">Sigma-54 dependent transcriptional regulator, fis family</fullName>
    </submittedName>
</protein>
<evidence type="ECO:0000256" key="1">
    <source>
        <dbReference type="ARBA" id="ARBA00022741"/>
    </source>
</evidence>
<reference evidence="7 8" key="1">
    <citation type="submission" date="2007-08" db="EMBL/GenBank/DDBJ databases">
        <title>Complete sequence of Shewanella sediminis HAW-EB3.</title>
        <authorList>
            <consortium name="US DOE Joint Genome Institute"/>
            <person name="Copeland A."/>
            <person name="Lucas S."/>
            <person name="Lapidus A."/>
            <person name="Barry K."/>
            <person name="Glavina del Rio T."/>
            <person name="Dalin E."/>
            <person name="Tice H."/>
            <person name="Pitluck S."/>
            <person name="Chertkov O."/>
            <person name="Brettin T."/>
            <person name="Bruce D."/>
            <person name="Detter J.C."/>
            <person name="Han C."/>
            <person name="Schmutz J."/>
            <person name="Larimer F."/>
            <person name="Land M."/>
            <person name="Hauser L."/>
            <person name="Kyrpides N."/>
            <person name="Kim E."/>
            <person name="Zhao J.-S."/>
            <person name="Richardson P."/>
        </authorList>
    </citation>
    <scope>NUCLEOTIDE SEQUENCE [LARGE SCALE GENOMIC DNA]</scope>
    <source>
        <strain evidence="7 8">HAW-EB3</strain>
    </source>
</reference>
<proteinExistence type="predicted"/>
<keyword evidence="5" id="KW-0804">Transcription</keyword>
<dbReference type="InterPro" id="IPR003593">
    <property type="entry name" value="AAA+_ATPase"/>
</dbReference>
<evidence type="ECO:0000259" key="6">
    <source>
        <dbReference type="PROSITE" id="PS50045"/>
    </source>
</evidence>
<evidence type="ECO:0000256" key="4">
    <source>
        <dbReference type="ARBA" id="ARBA00023125"/>
    </source>
</evidence>
<name>A8FWW4_SHESH</name>
<dbReference type="SUPFAM" id="SSF52540">
    <property type="entry name" value="P-loop containing nucleoside triphosphate hydrolases"/>
    <property type="match status" value="1"/>
</dbReference>
<dbReference type="Gene3D" id="3.30.1380.20">
    <property type="entry name" value="Trafficking protein particle complex subunit 3"/>
    <property type="match status" value="1"/>
</dbReference>
<dbReference type="Proteomes" id="UP000002015">
    <property type="component" value="Chromosome"/>
</dbReference>
<dbReference type="SUPFAM" id="SSF46689">
    <property type="entry name" value="Homeodomain-like"/>
    <property type="match status" value="1"/>
</dbReference>
<gene>
    <name evidence="7" type="ordered locus">Ssed_2730</name>
</gene>
<dbReference type="PROSITE" id="PS50045">
    <property type="entry name" value="SIGMA54_INTERACT_4"/>
    <property type="match status" value="1"/>
</dbReference>
<organism evidence="7 8">
    <name type="scientific">Shewanella sediminis (strain HAW-EB3)</name>
    <dbReference type="NCBI Taxonomy" id="425104"/>
    <lineage>
        <taxon>Bacteria</taxon>
        <taxon>Pseudomonadati</taxon>
        <taxon>Pseudomonadota</taxon>
        <taxon>Gammaproteobacteria</taxon>
        <taxon>Alteromonadales</taxon>
        <taxon>Shewanellaceae</taxon>
        <taxon>Shewanella</taxon>
    </lineage>
</organism>
<dbReference type="PROSITE" id="PS00675">
    <property type="entry name" value="SIGMA54_INTERACT_1"/>
    <property type="match status" value="1"/>
</dbReference>
<dbReference type="PANTHER" id="PTHR32071:SF81">
    <property type="entry name" value="PROPIONATE CATABOLISM OPERON REGULATORY PROTEIN"/>
    <property type="match status" value="1"/>
</dbReference>
<dbReference type="SUPFAM" id="SSF111126">
    <property type="entry name" value="Ligand-binding domain in the NO signalling and Golgi transport"/>
    <property type="match status" value="1"/>
</dbReference>
<dbReference type="InterPro" id="IPR004096">
    <property type="entry name" value="V4R"/>
</dbReference>
<dbReference type="InterPro" id="IPR058031">
    <property type="entry name" value="AAA_lid_NorR"/>
</dbReference>
<keyword evidence="1" id="KW-0547">Nucleotide-binding</keyword>
<dbReference type="PRINTS" id="PR01590">
    <property type="entry name" value="HTHFIS"/>
</dbReference>
<dbReference type="Pfam" id="PF02830">
    <property type="entry name" value="V4R"/>
    <property type="match status" value="1"/>
</dbReference>
<dbReference type="InterPro" id="IPR002197">
    <property type="entry name" value="HTH_Fis"/>
</dbReference>
<dbReference type="InterPro" id="IPR027417">
    <property type="entry name" value="P-loop_NTPase"/>
</dbReference>
<dbReference type="FunFam" id="3.40.50.300:FF:000006">
    <property type="entry name" value="DNA-binding transcriptional regulator NtrC"/>
    <property type="match status" value="1"/>
</dbReference>
<dbReference type="GO" id="GO:0005524">
    <property type="term" value="F:ATP binding"/>
    <property type="evidence" value="ECO:0007669"/>
    <property type="project" value="UniProtKB-KW"/>
</dbReference>
<dbReference type="SMART" id="SM00382">
    <property type="entry name" value="AAA"/>
    <property type="match status" value="1"/>
</dbReference>
<evidence type="ECO:0000313" key="7">
    <source>
        <dbReference type="EMBL" id="ABV37337.1"/>
    </source>
</evidence>
<feature type="domain" description="Sigma-54 factor interaction" evidence="6">
    <location>
        <begin position="228"/>
        <end position="457"/>
    </location>
</feature>
<dbReference type="SMART" id="SM00989">
    <property type="entry name" value="V4R"/>
    <property type="match status" value="1"/>
</dbReference>
<dbReference type="Gene3D" id="3.40.50.300">
    <property type="entry name" value="P-loop containing nucleotide triphosphate hydrolases"/>
    <property type="match status" value="1"/>
</dbReference>
<dbReference type="InterPro" id="IPR009057">
    <property type="entry name" value="Homeodomain-like_sf"/>
</dbReference>
<dbReference type="GO" id="GO:0043565">
    <property type="term" value="F:sequence-specific DNA binding"/>
    <property type="evidence" value="ECO:0007669"/>
    <property type="project" value="InterPro"/>
</dbReference>
<dbReference type="Pfam" id="PF25601">
    <property type="entry name" value="AAA_lid_14"/>
    <property type="match status" value="1"/>
</dbReference>
<dbReference type="RefSeq" id="WP_012143067.1">
    <property type="nucleotide sequence ID" value="NC_009831.1"/>
</dbReference>